<sequence length="97" mass="10721">MAAIGRKPVGEVIVDFLDGGSYRKHKLELHVLSIEERRIRKEQASKQAAGQGAEKPVNQEDVKRLVDEFLLSEIEATKALQAASGNVEEAIRQLIQA</sequence>
<evidence type="ECO:0000313" key="1">
    <source>
        <dbReference type="EMBL" id="KAJ9107144.1"/>
    </source>
</evidence>
<proteinExistence type="predicted"/>
<protein>
    <submittedName>
        <fullName evidence="1">Uncharacterized protein</fullName>
    </submittedName>
</protein>
<accession>A0ACC2W7G0</accession>
<keyword evidence="2" id="KW-1185">Reference proteome</keyword>
<dbReference type="EMBL" id="JASBWR010000025">
    <property type="protein sequence ID" value="KAJ9107144.1"/>
    <property type="molecule type" value="Genomic_DNA"/>
</dbReference>
<comment type="caution">
    <text evidence="1">The sequence shown here is derived from an EMBL/GenBank/DDBJ whole genome shotgun (WGS) entry which is preliminary data.</text>
</comment>
<organism evidence="1 2">
    <name type="scientific">Naganishia cerealis</name>
    <dbReference type="NCBI Taxonomy" id="610337"/>
    <lineage>
        <taxon>Eukaryota</taxon>
        <taxon>Fungi</taxon>
        <taxon>Dikarya</taxon>
        <taxon>Basidiomycota</taxon>
        <taxon>Agaricomycotina</taxon>
        <taxon>Tremellomycetes</taxon>
        <taxon>Filobasidiales</taxon>
        <taxon>Filobasidiaceae</taxon>
        <taxon>Naganishia</taxon>
    </lineage>
</organism>
<evidence type="ECO:0000313" key="2">
    <source>
        <dbReference type="Proteomes" id="UP001241377"/>
    </source>
</evidence>
<dbReference type="Proteomes" id="UP001241377">
    <property type="component" value="Unassembled WGS sequence"/>
</dbReference>
<gene>
    <name evidence="1" type="ORF">QFC19_002804</name>
</gene>
<reference evidence="1" key="1">
    <citation type="submission" date="2023-04" db="EMBL/GenBank/DDBJ databases">
        <title>Draft Genome sequencing of Naganishia species isolated from polar environments using Oxford Nanopore Technology.</title>
        <authorList>
            <person name="Leo P."/>
            <person name="Venkateswaran K."/>
        </authorList>
    </citation>
    <scope>NUCLEOTIDE SEQUENCE</scope>
    <source>
        <strain evidence="1">MNA-CCFEE 5261</strain>
    </source>
</reference>
<name>A0ACC2W7G0_9TREE</name>